<accession>A0A1C9ZW97</accession>
<evidence type="ECO:0000313" key="1">
    <source>
        <dbReference type="EMBL" id="BAV58257.1"/>
    </source>
</evidence>
<dbReference type="EMBL" id="LC088569">
    <property type="protein sequence ID" value="BAV58257.1"/>
    <property type="molecule type" value="mRNA"/>
</dbReference>
<reference evidence="1" key="1">
    <citation type="submission" date="2015-10" db="EMBL/GenBank/DDBJ databases">
        <title>Evolution of the mating-type locus in an isomorphic haploid-diploid life cycle and isogamy.</title>
        <authorList>
            <person name="Yamazaki T."/>
            <person name="Suzuki R."/>
            <person name="Ichihara K."/>
            <person name="Toyoda A."/>
            <person name="Kuwano K."/>
            <person name="Kawano S."/>
        </authorList>
    </citation>
    <scope>NUCLEOTIDE SEQUENCE</scope>
    <source>
        <strain evidence="1">MGEC-2</strain>
    </source>
</reference>
<organism evidence="1">
    <name type="scientific">Ulva partita</name>
    <dbReference type="NCBI Taxonomy" id="1605170"/>
    <lineage>
        <taxon>Eukaryota</taxon>
        <taxon>Viridiplantae</taxon>
        <taxon>Chlorophyta</taxon>
        <taxon>core chlorophytes</taxon>
        <taxon>Ulvophyceae</taxon>
        <taxon>OUU clade</taxon>
        <taxon>Ulvales</taxon>
        <taxon>Ulvaceae</taxon>
        <taxon>Ulva</taxon>
    </lineage>
</organism>
<gene>
    <name evidence="1" type="primary">7877m</name>
</gene>
<proteinExistence type="evidence at transcript level"/>
<dbReference type="AlphaFoldDB" id="A0A1C9ZW97"/>
<name>A0A1C9ZW97_9CHLO</name>
<sequence length="53" mass="6087">MVAEEATETLGNIGFNQNGHCNRSWRHAREAYRKASARGVPNSVWRDSINLWE</sequence>
<protein>
    <submittedName>
        <fullName evidence="1">Uncharacterized protein</fullName>
    </submittedName>
</protein>